<dbReference type="GO" id="GO:0005829">
    <property type="term" value="C:cytosol"/>
    <property type="evidence" value="ECO:0007669"/>
    <property type="project" value="TreeGrafter"/>
</dbReference>
<dbReference type="Gene3D" id="1.10.10.10">
    <property type="entry name" value="Winged helix-like DNA-binding domain superfamily/Winged helix DNA-binding domain"/>
    <property type="match status" value="1"/>
</dbReference>
<dbReference type="SUPFAM" id="SSF46785">
    <property type="entry name" value="Winged helix' DNA-binding domain"/>
    <property type="match status" value="1"/>
</dbReference>
<sequence>MQITRETDYALRSVQYLAQRPGEVCMVDKIAAETEVPKSFLAKIIQKLTRAGLVESHRGAGGGYTLRRPAAEISLYDVIEIIEGPPLMNTCTADARRCGRVDHCVIHPVWVSLRREVEALLKARKFSEFVADKKDQ</sequence>
<reference evidence="1" key="1">
    <citation type="journal article" date="2020" name="mSystems">
        <title>Genome- and Community-Level Interaction Insights into Carbon Utilization and Element Cycling Functions of Hydrothermarchaeota in Hydrothermal Sediment.</title>
        <authorList>
            <person name="Zhou Z."/>
            <person name="Liu Y."/>
            <person name="Xu W."/>
            <person name="Pan J."/>
            <person name="Luo Z.H."/>
            <person name="Li M."/>
        </authorList>
    </citation>
    <scope>NUCLEOTIDE SEQUENCE [LARGE SCALE GENOMIC DNA]</scope>
    <source>
        <strain evidence="1">SpSt-1224</strain>
    </source>
</reference>
<comment type="caution">
    <text evidence="1">The sequence shown here is derived from an EMBL/GenBank/DDBJ whole genome shotgun (WGS) entry which is preliminary data.</text>
</comment>
<dbReference type="InterPro" id="IPR030489">
    <property type="entry name" value="TR_Rrf2-type_CS"/>
</dbReference>
<dbReference type="InterPro" id="IPR000944">
    <property type="entry name" value="Tscrpt_reg_Rrf2"/>
</dbReference>
<dbReference type="PANTHER" id="PTHR33221">
    <property type="entry name" value="WINGED HELIX-TURN-HELIX TRANSCRIPTIONAL REGULATOR, RRF2 FAMILY"/>
    <property type="match status" value="1"/>
</dbReference>
<dbReference type="NCBIfam" id="TIGR00738">
    <property type="entry name" value="rrf2_super"/>
    <property type="match status" value="1"/>
</dbReference>
<proteinExistence type="predicted"/>
<dbReference type="PANTHER" id="PTHR33221:SF2">
    <property type="entry name" value="TRANSCRIPTIONAL REGULATOR"/>
    <property type="match status" value="1"/>
</dbReference>
<dbReference type="GO" id="GO:0003700">
    <property type="term" value="F:DNA-binding transcription factor activity"/>
    <property type="evidence" value="ECO:0007669"/>
    <property type="project" value="TreeGrafter"/>
</dbReference>
<dbReference type="AlphaFoldDB" id="A0A7C2TKE1"/>
<dbReference type="PROSITE" id="PS01332">
    <property type="entry name" value="HTH_RRF2_1"/>
    <property type="match status" value="1"/>
</dbReference>
<dbReference type="Pfam" id="PF02082">
    <property type="entry name" value="Rrf2"/>
    <property type="match status" value="1"/>
</dbReference>
<organism evidence="1">
    <name type="scientific">Desulfurivibrio alkaliphilus</name>
    <dbReference type="NCBI Taxonomy" id="427923"/>
    <lineage>
        <taxon>Bacteria</taxon>
        <taxon>Pseudomonadati</taxon>
        <taxon>Thermodesulfobacteriota</taxon>
        <taxon>Desulfobulbia</taxon>
        <taxon>Desulfobulbales</taxon>
        <taxon>Desulfobulbaceae</taxon>
        <taxon>Desulfurivibrio</taxon>
    </lineage>
</organism>
<accession>A0A7C2TKE1</accession>
<dbReference type="EMBL" id="DSDS01000161">
    <property type="protein sequence ID" value="HET98485.1"/>
    <property type="molecule type" value="Genomic_DNA"/>
</dbReference>
<dbReference type="InterPro" id="IPR036388">
    <property type="entry name" value="WH-like_DNA-bd_sf"/>
</dbReference>
<dbReference type="PROSITE" id="PS51197">
    <property type="entry name" value="HTH_RRF2_2"/>
    <property type="match status" value="1"/>
</dbReference>
<dbReference type="InterPro" id="IPR036390">
    <property type="entry name" value="WH_DNA-bd_sf"/>
</dbReference>
<name>A0A7C2TKE1_9BACT</name>
<protein>
    <submittedName>
        <fullName evidence="1">Rrf2 family transcriptional regulator</fullName>
    </submittedName>
</protein>
<evidence type="ECO:0000313" key="1">
    <source>
        <dbReference type="EMBL" id="HET98485.1"/>
    </source>
</evidence>
<gene>
    <name evidence="1" type="ORF">ENN98_07335</name>
</gene>
<dbReference type="Proteomes" id="UP000885986">
    <property type="component" value="Unassembled WGS sequence"/>
</dbReference>